<sequence length="96" mass="9558">MTMLADLPTVSGCTATDCGYNHDGCHAGAITISSNGADCATFLPLGIDGGLPKVVTAVGACQRTECVFNSAAVCTAASVRIEGGHGPAHCQTFQAA</sequence>
<dbReference type="AlphaFoldDB" id="A0A7J5BRH8"/>
<dbReference type="RefSeq" id="WP_158040633.1">
    <property type="nucleotide sequence ID" value="NZ_JACCFV010000001.1"/>
</dbReference>
<proteinExistence type="predicted"/>
<dbReference type="EMBL" id="WBJZ01000010">
    <property type="protein sequence ID" value="KAB1656881.1"/>
    <property type="molecule type" value="Genomic_DNA"/>
</dbReference>
<feature type="domain" description="DUF1540" evidence="1">
    <location>
        <begin position="61"/>
        <end position="93"/>
    </location>
</feature>
<protein>
    <submittedName>
        <fullName evidence="2">DUF1540 domain-containing protein</fullName>
    </submittedName>
</protein>
<gene>
    <name evidence="2" type="ORF">F8O01_09565</name>
</gene>
<feature type="domain" description="DUF1540" evidence="1">
    <location>
        <begin position="13"/>
        <end position="42"/>
    </location>
</feature>
<dbReference type="Pfam" id="PF07561">
    <property type="entry name" value="DUF1540"/>
    <property type="match status" value="2"/>
</dbReference>
<keyword evidence="3" id="KW-1185">Reference proteome</keyword>
<dbReference type="OrthoDB" id="3213529at2"/>
<evidence type="ECO:0000313" key="3">
    <source>
        <dbReference type="Proteomes" id="UP000467240"/>
    </source>
</evidence>
<reference evidence="2 3" key="1">
    <citation type="submission" date="2019-09" db="EMBL/GenBank/DDBJ databases">
        <title>Phylogeny of genus Pseudoclavibacter and closely related genus.</title>
        <authorList>
            <person name="Li Y."/>
        </authorList>
    </citation>
    <scope>NUCLEOTIDE SEQUENCE [LARGE SCALE GENOMIC DNA]</scope>
    <source>
        <strain evidence="2 3">DSM 23821</strain>
    </source>
</reference>
<dbReference type="Proteomes" id="UP000467240">
    <property type="component" value="Unassembled WGS sequence"/>
</dbReference>
<accession>A0A7J5BRH8</accession>
<dbReference type="InterPro" id="IPR011437">
    <property type="entry name" value="DUF1540"/>
</dbReference>
<organism evidence="2 3">
    <name type="scientific">Pseudoclavibacter chungangensis</name>
    <dbReference type="NCBI Taxonomy" id="587635"/>
    <lineage>
        <taxon>Bacteria</taxon>
        <taxon>Bacillati</taxon>
        <taxon>Actinomycetota</taxon>
        <taxon>Actinomycetes</taxon>
        <taxon>Micrococcales</taxon>
        <taxon>Microbacteriaceae</taxon>
        <taxon>Pseudoclavibacter</taxon>
    </lineage>
</organism>
<name>A0A7J5BRH8_9MICO</name>
<evidence type="ECO:0000313" key="2">
    <source>
        <dbReference type="EMBL" id="KAB1656881.1"/>
    </source>
</evidence>
<comment type="caution">
    <text evidence="2">The sequence shown here is derived from an EMBL/GenBank/DDBJ whole genome shotgun (WGS) entry which is preliminary data.</text>
</comment>
<evidence type="ECO:0000259" key="1">
    <source>
        <dbReference type="Pfam" id="PF07561"/>
    </source>
</evidence>